<reference evidence="2 3" key="1">
    <citation type="submission" date="2014-06" db="EMBL/GenBank/DDBJ databases">
        <title>Evolutionary Origins and Diversification of the Mycorrhizal Mutualists.</title>
        <authorList>
            <consortium name="DOE Joint Genome Institute"/>
            <consortium name="Mycorrhizal Genomics Consortium"/>
            <person name="Kohler A."/>
            <person name="Kuo A."/>
            <person name="Nagy L.G."/>
            <person name="Floudas D."/>
            <person name="Copeland A."/>
            <person name="Barry K.W."/>
            <person name="Cichocki N."/>
            <person name="Veneault-Fourrey C."/>
            <person name="LaButti K."/>
            <person name="Lindquist E.A."/>
            <person name="Lipzen A."/>
            <person name="Lundell T."/>
            <person name="Morin E."/>
            <person name="Murat C."/>
            <person name="Riley R."/>
            <person name="Ohm R."/>
            <person name="Sun H."/>
            <person name="Tunlid A."/>
            <person name="Henrissat B."/>
            <person name="Grigoriev I.V."/>
            <person name="Hibbett D.S."/>
            <person name="Martin F."/>
        </authorList>
    </citation>
    <scope>NUCLEOTIDE SEQUENCE [LARGE SCALE GENOMIC DNA]</scope>
    <source>
        <strain evidence="2 3">SS14</strain>
    </source>
</reference>
<evidence type="ECO:0000256" key="1">
    <source>
        <dbReference type="SAM" id="MobiDB-lite"/>
    </source>
</evidence>
<dbReference type="AlphaFoldDB" id="A0A0C9UNI5"/>
<gene>
    <name evidence="2" type="ORF">M422DRAFT_271799</name>
</gene>
<feature type="region of interest" description="Disordered" evidence="1">
    <location>
        <begin position="1"/>
        <end position="23"/>
    </location>
</feature>
<evidence type="ECO:0000313" key="2">
    <source>
        <dbReference type="EMBL" id="KIJ27041.1"/>
    </source>
</evidence>
<keyword evidence="3" id="KW-1185">Reference proteome</keyword>
<protein>
    <submittedName>
        <fullName evidence="2">Uncharacterized protein</fullName>
    </submittedName>
</protein>
<sequence>MQEGMPCRTRRTSRSEQRSSYPRNQIRTQLLFVMMQVCFVAGHRSSSGKTRTTSASVDLEISCSRLALPKDPPRTPVRAQTIRVREARPAFANIWDYKGEAEL</sequence>
<accession>A0A0C9UNI5</accession>
<organism evidence="2 3">
    <name type="scientific">Sphaerobolus stellatus (strain SS14)</name>
    <dbReference type="NCBI Taxonomy" id="990650"/>
    <lineage>
        <taxon>Eukaryota</taxon>
        <taxon>Fungi</taxon>
        <taxon>Dikarya</taxon>
        <taxon>Basidiomycota</taxon>
        <taxon>Agaricomycotina</taxon>
        <taxon>Agaricomycetes</taxon>
        <taxon>Phallomycetidae</taxon>
        <taxon>Geastrales</taxon>
        <taxon>Sphaerobolaceae</taxon>
        <taxon>Sphaerobolus</taxon>
    </lineage>
</organism>
<proteinExistence type="predicted"/>
<name>A0A0C9UNI5_SPHS4</name>
<dbReference type="HOGENOM" id="CLU_2265430_0_0_1"/>
<dbReference type="Proteomes" id="UP000054279">
    <property type="component" value="Unassembled WGS sequence"/>
</dbReference>
<evidence type="ECO:0000313" key="3">
    <source>
        <dbReference type="Proteomes" id="UP000054279"/>
    </source>
</evidence>
<dbReference type="EMBL" id="KN837348">
    <property type="protein sequence ID" value="KIJ27041.1"/>
    <property type="molecule type" value="Genomic_DNA"/>
</dbReference>